<name>A0A1F7IBB1_9BACT</name>
<dbReference type="InterPro" id="IPR015421">
    <property type="entry name" value="PyrdxlP-dep_Trfase_major"/>
</dbReference>
<accession>A0A1F7IBB1</accession>
<comment type="caution">
    <text evidence="1">The sequence shown here is derived from an EMBL/GenBank/DDBJ whole genome shotgun (WGS) entry which is preliminary data.</text>
</comment>
<dbReference type="GO" id="GO:0030170">
    <property type="term" value="F:pyridoxal phosphate binding"/>
    <property type="evidence" value="ECO:0007669"/>
    <property type="project" value="TreeGrafter"/>
</dbReference>
<dbReference type="AlphaFoldDB" id="A0A1F7IBB1"/>
<dbReference type="Gene3D" id="3.90.1150.10">
    <property type="entry name" value="Aspartate Aminotransferase, domain 1"/>
    <property type="match status" value="1"/>
</dbReference>
<proteinExistence type="predicted"/>
<dbReference type="Proteomes" id="UP000179024">
    <property type="component" value="Unassembled WGS sequence"/>
</dbReference>
<dbReference type="SUPFAM" id="SSF53383">
    <property type="entry name" value="PLP-dependent transferases"/>
    <property type="match status" value="1"/>
</dbReference>
<dbReference type="Pfam" id="PF01041">
    <property type="entry name" value="DegT_DnrJ_EryC1"/>
    <property type="match status" value="1"/>
</dbReference>
<evidence type="ECO:0008006" key="3">
    <source>
        <dbReference type="Google" id="ProtNLM"/>
    </source>
</evidence>
<dbReference type="PANTHER" id="PTHR30244">
    <property type="entry name" value="TRANSAMINASE"/>
    <property type="match status" value="1"/>
</dbReference>
<dbReference type="InterPro" id="IPR015422">
    <property type="entry name" value="PyrdxlP-dep_Trfase_small"/>
</dbReference>
<evidence type="ECO:0000313" key="2">
    <source>
        <dbReference type="Proteomes" id="UP000179024"/>
    </source>
</evidence>
<gene>
    <name evidence="1" type="ORF">A3F34_02260</name>
</gene>
<organism evidence="1 2">
    <name type="scientific">Candidatus Roizmanbacteria bacterium RIFCSPHIGHO2_12_FULL_44_10</name>
    <dbReference type="NCBI Taxonomy" id="1802054"/>
    <lineage>
        <taxon>Bacteria</taxon>
        <taxon>Candidatus Roizmaniibacteriota</taxon>
    </lineage>
</organism>
<dbReference type="Gene3D" id="3.40.640.10">
    <property type="entry name" value="Type I PLP-dependent aspartate aminotransferase-like (Major domain)"/>
    <property type="match status" value="1"/>
</dbReference>
<reference evidence="1 2" key="1">
    <citation type="journal article" date="2016" name="Nat. Commun.">
        <title>Thousands of microbial genomes shed light on interconnected biogeochemical processes in an aquifer system.</title>
        <authorList>
            <person name="Anantharaman K."/>
            <person name="Brown C.T."/>
            <person name="Hug L.A."/>
            <person name="Sharon I."/>
            <person name="Castelle C.J."/>
            <person name="Probst A.J."/>
            <person name="Thomas B.C."/>
            <person name="Singh A."/>
            <person name="Wilkins M.J."/>
            <person name="Karaoz U."/>
            <person name="Brodie E.L."/>
            <person name="Williams K.H."/>
            <person name="Hubbard S.S."/>
            <person name="Banfield J.F."/>
        </authorList>
    </citation>
    <scope>NUCLEOTIDE SEQUENCE [LARGE SCALE GENOMIC DNA]</scope>
</reference>
<dbReference type="InterPro" id="IPR000653">
    <property type="entry name" value="DegT/StrS_aminotransferase"/>
</dbReference>
<protein>
    <recommendedName>
        <fullName evidence="3">DegT/DnrJ/EryC1/StrS aminotransferase</fullName>
    </recommendedName>
</protein>
<dbReference type="EMBL" id="MGAE01000001">
    <property type="protein sequence ID" value="OGK40639.1"/>
    <property type="molecule type" value="Genomic_DNA"/>
</dbReference>
<dbReference type="GO" id="GO:0008483">
    <property type="term" value="F:transaminase activity"/>
    <property type="evidence" value="ECO:0007669"/>
    <property type="project" value="TreeGrafter"/>
</dbReference>
<evidence type="ECO:0000313" key="1">
    <source>
        <dbReference type="EMBL" id="OGK40639.1"/>
    </source>
</evidence>
<dbReference type="PANTHER" id="PTHR30244:SF34">
    <property type="entry name" value="DTDP-4-AMINO-4,6-DIDEOXYGALACTOSE TRANSAMINASE"/>
    <property type="match status" value="1"/>
</dbReference>
<dbReference type="InterPro" id="IPR015424">
    <property type="entry name" value="PyrdxlP-dep_Trfase"/>
</dbReference>
<dbReference type="GO" id="GO:0000271">
    <property type="term" value="P:polysaccharide biosynthetic process"/>
    <property type="evidence" value="ECO:0007669"/>
    <property type="project" value="TreeGrafter"/>
</dbReference>
<sequence length="236" mass="26597">MGILGDIGVFSFGRDKIISSVFGGAVVTKNKQIIQRLMIAERDLVVPPGAFTQQQLQYLVIYALALPVYNLFLGKGLLWLSRRLGLLSQAVYERECRGEKPFFLTYRFSLQLAPLLLQQFRKLPKFIKHRKSIANIYIENLGLNYPIMPYLRVPVIVKDKNATLAAAKRKGIHLGNWYRGAIDPPHSDGAALNYTPCPQAESLAQQTINLPTHINISRSDALKIAEFIKKSSYEKP</sequence>